<comment type="catalytic activity">
    <reaction evidence="4">
        <text>guanosine 3',5'-bis(diphosphate) + H2O = GDP + diphosphate + H(+)</text>
        <dbReference type="Rhea" id="RHEA:14253"/>
        <dbReference type="ChEBI" id="CHEBI:15377"/>
        <dbReference type="ChEBI" id="CHEBI:15378"/>
        <dbReference type="ChEBI" id="CHEBI:33019"/>
        <dbReference type="ChEBI" id="CHEBI:58189"/>
        <dbReference type="ChEBI" id="CHEBI:77828"/>
        <dbReference type="EC" id="3.1.7.2"/>
    </reaction>
</comment>
<organism evidence="9 10">
    <name type="scientific">Luminiphilus syltensis NOR5-1B</name>
    <dbReference type="NCBI Taxonomy" id="565045"/>
    <lineage>
        <taxon>Bacteria</taxon>
        <taxon>Pseudomonadati</taxon>
        <taxon>Pseudomonadota</taxon>
        <taxon>Gammaproteobacteria</taxon>
        <taxon>Cellvibrionales</taxon>
        <taxon>Halieaceae</taxon>
        <taxon>Luminiphilus</taxon>
    </lineage>
</organism>
<dbReference type="Pfam" id="PF19296">
    <property type="entry name" value="RelA_AH_RIS"/>
    <property type="match status" value="1"/>
</dbReference>
<feature type="domain" description="TGS" evidence="8">
    <location>
        <begin position="422"/>
        <end position="483"/>
    </location>
</feature>
<dbReference type="InterPro" id="IPR045865">
    <property type="entry name" value="ACT-like_dom_sf"/>
</dbReference>
<dbReference type="SUPFAM" id="SSF81271">
    <property type="entry name" value="TGS-like"/>
    <property type="match status" value="1"/>
</dbReference>
<keyword evidence="10" id="KW-1185">Reference proteome</keyword>
<dbReference type="GO" id="GO:0042594">
    <property type="term" value="P:response to starvation"/>
    <property type="evidence" value="ECO:0007669"/>
    <property type="project" value="TreeGrafter"/>
</dbReference>
<dbReference type="Proteomes" id="UP000004699">
    <property type="component" value="Unassembled WGS sequence"/>
</dbReference>
<dbReference type="InterPro" id="IPR004095">
    <property type="entry name" value="TGS"/>
</dbReference>
<dbReference type="InterPro" id="IPR002912">
    <property type="entry name" value="ACT_dom"/>
</dbReference>
<dbReference type="SMART" id="SM00954">
    <property type="entry name" value="RelA_SpoT"/>
    <property type="match status" value="1"/>
</dbReference>
<dbReference type="SUPFAM" id="SSF81301">
    <property type="entry name" value="Nucleotidyltransferase"/>
    <property type="match status" value="1"/>
</dbReference>
<dbReference type="Gene3D" id="3.30.460.10">
    <property type="entry name" value="Beta Polymerase, domain 2"/>
    <property type="match status" value="1"/>
</dbReference>
<protein>
    <recommendedName>
        <fullName evidence="3">guanosine-3',5'-bis(diphosphate) 3'-diphosphatase</fullName>
        <ecNumber evidence="3">3.1.7.2</ecNumber>
    </recommendedName>
</protein>
<evidence type="ECO:0000313" key="9">
    <source>
        <dbReference type="EMBL" id="EED36757.1"/>
    </source>
</evidence>
<dbReference type="CDD" id="cd04876">
    <property type="entry name" value="ACT_RelA-SpoT"/>
    <property type="match status" value="1"/>
</dbReference>
<evidence type="ECO:0000256" key="5">
    <source>
        <dbReference type="RuleBase" id="RU003847"/>
    </source>
</evidence>
<evidence type="ECO:0000259" key="7">
    <source>
        <dbReference type="PROSITE" id="PS51831"/>
    </source>
</evidence>
<dbReference type="OrthoDB" id="9805041at2"/>
<dbReference type="AlphaFoldDB" id="B8KUA6"/>
<evidence type="ECO:0000256" key="1">
    <source>
        <dbReference type="ARBA" id="ARBA00022801"/>
    </source>
</evidence>
<dbReference type="InterPro" id="IPR045600">
    <property type="entry name" value="RelA/SpoT_AH_RIS"/>
</dbReference>
<dbReference type="PROSITE" id="PS51831">
    <property type="entry name" value="HD"/>
    <property type="match status" value="1"/>
</dbReference>
<dbReference type="InterPro" id="IPR004811">
    <property type="entry name" value="RelA/Spo_fam"/>
</dbReference>
<dbReference type="PROSITE" id="PS51671">
    <property type="entry name" value="ACT"/>
    <property type="match status" value="1"/>
</dbReference>
<comment type="function">
    <text evidence="5">In eubacteria ppGpp (guanosine 3'-diphosphate 5'-diphosphate) is a mediator of the stringent response that coordinates a variety of cellular activities in response to changes in nutritional abundance.</text>
</comment>
<dbReference type="Gene3D" id="3.10.20.30">
    <property type="match status" value="1"/>
</dbReference>
<dbReference type="Pfam" id="PF02824">
    <property type="entry name" value="TGS"/>
    <property type="match status" value="1"/>
</dbReference>
<dbReference type="GO" id="GO:0015970">
    <property type="term" value="P:guanosine tetraphosphate biosynthetic process"/>
    <property type="evidence" value="ECO:0007669"/>
    <property type="project" value="UniProtKB-UniPathway"/>
</dbReference>
<dbReference type="PANTHER" id="PTHR21262">
    <property type="entry name" value="GUANOSINE-3',5'-BIS DIPHOSPHATE 3'-PYROPHOSPHOHYDROLASE"/>
    <property type="match status" value="1"/>
</dbReference>
<dbReference type="FunFam" id="1.10.3210.10:FF:000001">
    <property type="entry name" value="GTP pyrophosphokinase RelA"/>
    <property type="match status" value="1"/>
</dbReference>
<dbReference type="CDD" id="cd01668">
    <property type="entry name" value="TGS_RSH"/>
    <property type="match status" value="1"/>
</dbReference>
<dbReference type="Gene3D" id="3.30.70.260">
    <property type="match status" value="1"/>
</dbReference>
<gene>
    <name evidence="9" type="primary">spoT</name>
    <name evidence="9" type="ORF">NOR51B_2709</name>
</gene>
<dbReference type="InterPro" id="IPR007685">
    <property type="entry name" value="RelA_SpoT"/>
</dbReference>
<dbReference type="PROSITE" id="PS51880">
    <property type="entry name" value="TGS"/>
    <property type="match status" value="1"/>
</dbReference>
<evidence type="ECO:0000259" key="8">
    <source>
        <dbReference type="PROSITE" id="PS51880"/>
    </source>
</evidence>
<dbReference type="InterPro" id="IPR006674">
    <property type="entry name" value="HD_domain"/>
</dbReference>
<sequence>MVATTFQALSGSLTDITTRLGLRTPAQAGHLIVHSQQGSLDALENVLKRYLPEEQIEAVKRAYYFAEQAHYGQVRRSGEPYVTHPLAVAGILANMHLDAQSLLAALLHDVIEDTGVTKHDIAAQFGDDVADLVDGVSKLTHIEFDSAELKQAENFQKMTLAMSKDIRVILVKLADRLHNMRTLGVLNRDKMRRIARETLEIYAPIAMRLGMNEVRMEFEDLGFRALHPMRSKRIEAAVIKARGNRKALVENIQQQLSDALDNEGISADILGREKHLYSIYRKMKVKRKLFSEIMDLYAFRVVVDTVDACYRTLGIVHSLYKPVPGEFNDYIAIPKSNGYQSLHTVLKGMNGVPIEIQIRTREMEDMANSGVAAHWLYKTEQGSTSASHARARQWVQGLLEMQERTGDSLEFIENVKIDLFPDEVYIFTPKGDIMELPRGATAVDFAYAVHTEIGNRCVACRINKRLAPLSEALESGQSVEIVTSPSGRPSPAWFNFVVTARARTNIRHFLKDQRREDSVELGSNILEKALRAYDTRLRDIDEQRLDHCLERFGQASLEALYVEIGVGNLLPHVVAAQLSLGNKNDDDATLEEAVAIRGSEGFAVTYAKCCCPLPGDPIAGYLSQERGIVVHRDGCANLSEKRDQPERLMALRWDEEIDGQFAVGLRVEAENRRGIIAVIANRLSVIGLNIERISSHARDTHFTYIDMELKLSSRIHLARIMKRLRTIDGVRKVTRTSRR</sequence>
<dbReference type="UniPathway" id="UPA00908">
    <property type="reaction ID" value="UER00886"/>
</dbReference>
<dbReference type="FunFam" id="3.30.460.10:FF:000001">
    <property type="entry name" value="GTP pyrophosphokinase RelA"/>
    <property type="match status" value="1"/>
</dbReference>
<dbReference type="GO" id="GO:0005886">
    <property type="term" value="C:plasma membrane"/>
    <property type="evidence" value="ECO:0007669"/>
    <property type="project" value="TreeGrafter"/>
</dbReference>
<evidence type="ECO:0000313" key="10">
    <source>
        <dbReference type="Proteomes" id="UP000004699"/>
    </source>
</evidence>
<dbReference type="Pfam" id="PF13291">
    <property type="entry name" value="ACT_4"/>
    <property type="match status" value="1"/>
</dbReference>
<dbReference type="InterPro" id="IPR033655">
    <property type="entry name" value="TGS_RelA/SpoT"/>
</dbReference>
<dbReference type="PANTHER" id="PTHR21262:SF36">
    <property type="entry name" value="BIFUNCTIONAL (P)PPGPP SYNTHASE_HYDROLASE SPOT"/>
    <property type="match status" value="1"/>
</dbReference>
<dbReference type="Gene3D" id="1.10.3210.10">
    <property type="entry name" value="Hypothetical protein af1432"/>
    <property type="match status" value="1"/>
</dbReference>
<evidence type="ECO:0000259" key="6">
    <source>
        <dbReference type="PROSITE" id="PS51671"/>
    </source>
</evidence>
<dbReference type="InterPro" id="IPR043519">
    <property type="entry name" value="NT_sf"/>
</dbReference>
<keyword evidence="1 9" id="KW-0378">Hydrolase</keyword>
<evidence type="ECO:0000256" key="3">
    <source>
        <dbReference type="ARBA" id="ARBA00024387"/>
    </source>
</evidence>
<dbReference type="SMART" id="SM00471">
    <property type="entry name" value="HDc"/>
    <property type="match status" value="1"/>
</dbReference>
<dbReference type="GO" id="GO:0008728">
    <property type="term" value="F:GTP diphosphokinase activity"/>
    <property type="evidence" value="ECO:0007669"/>
    <property type="project" value="TreeGrafter"/>
</dbReference>
<feature type="domain" description="HD" evidence="7">
    <location>
        <begin position="81"/>
        <end position="180"/>
    </location>
</feature>
<feature type="domain" description="ACT" evidence="6">
    <location>
        <begin position="664"/>
        <end position="738"/>
    </location>
</feature>
<dbReference type="CDD" id="cd00077">
    <property type="entry name" value="HDc"/>
    <property type="match status" value="1"/>
</dbReference>
<evidence type="ECO:0000256" key="2">
    <source>
        <dbReference type="ARBA" id="ARBA00024329"/>
    </source>
</evidence>
<comment type="pathway">
    <text evidence="2">Purine metabolism; ppGpp biosynthesis; ppGpp from GDP: step 1/1.</text>
</comment>
<dbReference type="EC" id="3.1.7.2" evidence="3"/>
<dbReference type="eggNOG" id="COG0317">
    <property type="taxonomic scope" value="Bacteria"/>
</dbReference>
<dbReference type="Pfam" id="PF04607">
    <property type="entry name" value="RelA_SpoT"/>
    <property type="match status" value="1"/>
</dbReference>
<dbReference type="InterPro" id="IPR012676">
    <property type="entry name" value="TGS-like"/>
</dbReference>
<dbReference type="SUPFAM" id="SSF109604">
    <property type="entry name" value="HD-domain/PDEase-like"/>
    <property type="match status" value="1"/>
</dbReference>
<dbReference type="CDD" id="cd05399">
    <property type="entry name" value="NT_Rel-Spo_like"/>
    <property type="match status" value="1"/>
</dbReference>
<dbReference type="FunFam" id="3.10.20.30:FF:000002">
    <property type="entry name" value="GTP pyrophosphokinase (RelA/SpoT)"/>
    <property type="match status" value="1"/>
</dbReference>
<dbReference type="HOGENOM" id="CLU_012300_3_0_6"/>
<comment type="similarity">
    <text evidence="5">Belongs to the relA/spoT family.</text>
</comment>
<dbReference type="NCBIfam" id="TIGR00691">
    <property type="entry name" value="spoT_relA"/>
    <property type="match status" value="1"/>
</dbReference>
<dbReference type="EMBL" id="DS999411">
    <property type="protein sequence ID" value="EED36757.1"/>
    <property type="molecule type" value="Genomic_DNA"/>
</dbReference>
<dbReference type="Pfam" id="PF13328">
    <property type="entry name" value="HD_4"/>
    <property type="match status" value="1"/>
</dbReference>
<dbReference type="STRING" id="565045.NOR51B_2709"/>
<accession>B8KUA6</accession>
<dbReference type="GO" id="GO:0015949">
    <property type="term" value="P:nucleobase-containing small molecule interconversion"/>
    <property type="evidence" value="ECO:0007669"/>
    <property type="project" value="UniProtKB-ARBA"/>
</dbReference>
<dbReference type="GO" id="GO:0008893">
    <property type="term" value="F:guanosine-3',5'-bis(diphosphate) 3'-diphosphatase activity"/>
    <property type="evidence" value="ECO:0007669"/>
    <property type="project" value="UniProtKB-EC"/>
</dbReference>
<name>B8KUA6_9GAMM</name>
<dbReference type="InterPro" id="IPR003607">
    <property type="entry name" value="HD/PDEase_dom"/>
</dbReference>
<dbReference type="InterPro" id="IPR012675">
    <property type="entry name" value="Beta-grasp_dom_sf"/>
</dbReference>
<reference evidence="10" key="1">
    <citation type="journal article" date="2013" name="BMC Microbiol.">
        <title>Taxonomy and evolution of bacteriochlorophyll a-containing members of the OM60/NOR5 clade of marine gammaproteobacteria: description of Luminiphilus syltensis gen. nov., sp. nov., reclassification of Haliea rubra as Pseudohaliea rubra gen. nov., comb. nov., and emendation of Chromatocurvus halotolerans.</title>
        <authorList>
            <person name="Spring S."/>
            <person name="Riedel T."/>
            <person name="Sproer C."/>
            <person name="Yan S."/>
            <person name="Harder J."/>
            <person name="Fuchs B.M."/>
        </authorList>
    </citation>
    <scope>NUCLEOTIDE SEQUENCE [LARGE SCALE GENOMIC DNA]</scope>
    <source>
        <strain evidence="10">NOR51-B</strain>
    </source>
</reference>
<dbReference type="SUPFAM" id="SSF55021">
    <property type="entry name" value="ACT-like"/>
    <property type="match status" value="1"/>
</dbReference>
<proteinExistence type="inferred from homology"/>
<evidence type="ECO:0000256" key="4">
    <source>
        <dbReference type="ARBA" id="ARBA00047968"/>
    </source>
</evidence>